<dbReference type="GeneID" id="107226976"/>
<dbReference type="EC" id="2.3.1.225" evidence="7"/>
<evidence type="ECO:0000256" key="3">
    <source>
        <dbReference type="ARBA" id="ARBA00022692"/>
    </source>
</evidence>
<keyword evidence="3 7" id="KW-0812">Transmembrane</keyword>
<dbReference type="GO" id="GO:0019706">
    <property type="term" value="F:protein-cysteine S-palmitoyltransferase activity"/>
    <property type="evidence" value="ECO:0007669"/>
    <property type="project" value="UniProtKB-EC"/>
</dbReference>
<evidence type="ECO:0000313" key="9">
    <source>
        <dbReference type="Proteomes" id="UP000829291"/>
    </source>
</evidence>
<evidence type="ECO:0000256" key="4">
    <source>
        <dbReference type="ARBA" id="ARBA00022989"/>
    </source>
</evidence>
<reference evidence="10" key="1">
    <citation type="submission" date="2025-08" db="UniProtKB">
        <authorList>
            <consortium name="RefSeq"/>
        </authorList>
    </citation>
    <scope>IDENTIFICATION</scope>
    <source>
        <tissue evidence="10">Thorax and Abdomen</tissue>
    </source>
</reference>
<evidence type="ECO:0000259" key="8">
    <source>
        <dbReference type="Pfam" id="PF01529"/>
    </source>
</evidence>
<dbReference type="Pfam" id="PF01529">
    <property type="entry name" value="DHHC"/>
    <property type="match status" value="1"/>
</dbReference>
<feature type="transmembrane region" description="Helical" evidence="7">
    <location>
        <begin position="56"/>
        <end position="79"/>
    </location>
</feature>
<dbReference type="FunCoup" id="A0A6J0CAL7">
    <property type="interactions" value="812"/>
</dbReference>
<evidence type="ECO:0000256" key="2">
    <source>
        <dbReference type="ARBA" id="ARBA00022679"/>
    </source>
</evidence>
<dbReference type="InParanoid" id="A0A6J0CAL7"/>
<evidence type="ECO:0000256" key="1">
    <source>
        <dbReference type="ARBA" id="ARBA00004141"/>
    </source>
</evidence>
<dbReference type="Proteomes" id="UP000829291">
    <property type="component" value="Chromosome 2"/>
</dbReference>
<dbReference type="InterPro" id="IPR039859">
    <property type="entry name" value="PFA4/ZDH16/20/ERF2-like"/>
</dbReference>
<comment type="domain">
    <text evidence="7">The DHHC domain is required for palmitoyltransferase activity.</text>
</comment>
<dbReference type="PROSITE" id="PS50216">
    <property type="entry name" value="DHHC"/>
    <property type="match status" value="1"/>
</dbReference>
<organism evidence="10">
    <name type="scientific">Neodiprion lecontei</name>
    <name type="common">Redheaded pine sawfly</name>
    <dbReference type="NCBI Taxonomy" id="441921"/>
    <lineage>
        <taxon>Eukaryota</taxon>
        <taxon>Metazoa</taxon>
        <taxon>Ecdysozoa</taxon>
        <taxon>Arthropoda</taxon>
        <taxon>Hexapoda</taxon>
        <taxon>Insecta</taxon>
        <taxon>Pterygota</taxon>
        <taxon>Neoptera</taxon>
        <taxon>Endopterygota</taxon>
        <taxon>Hymenoptera</taxon>
        <taxon>Tenthredinoidea</taxon>
        <taxon>Diprionidae</taxon>
        <taxon>Diprioninae</taxon>
        <taxon>Neodiprion</taxon>
    </lineage>
</organism>
<feature type="transmembrane region" description="Helical" evidence="7">
    <location>
        <begin position="176"/>
        <end position="194"/>
    </location>
</feature>
<feature type="transmembrane region" description="Helical" evidence="7">
    <location>
        <begin position="149"/>
        <end position="170"/>
    </location>
</feature>
<comment type="catalytic activity">
    <reaction evidence="7">
        <text>L-cysteinyl-[protein] + hexadecanoyl-CoA = S-hexadecanoyl-L-cysteinyl-[protein] + CoA</text>
        <dbReference type="Rhea" id="RHEA:36683"/>
        <dbReference type="Rhea" id="RHEA-COMP:10131"/>
        <dbReference type="Rhea" id="RHEA-COMP:11032"/>
        <dbReference type="ChEBI" id="CHEBI:29950"/>
        <dbReference type="ChEBI" id="CHEBI:57287"/>
        <dbReference type="ChEBI" id="CHEBI:57379"/>
        <dbReference type="ChEBI" id="CHEBI:74151"/>
        <dbReference type="EC" id="2.3.1.225"/>
    </reaction>
</comment>
<proteinExistence type="inferred from homology"/>
<accession>A0A6J0CAL7</accession>
<keyword evidence="6 7" id="KW-0012">Acyltransferase</keyword>
<evidence type="ECO:0000256" key="6">
    <source>
        <dbReference type="ARBA" id="ARBA00023315"/>
    </source>
</evidence>
<feature type="domain" description="Palmitoyltransferase DHHC" evidence="8">
    <location>
        <begin position="99"/>
        <end position="238"/>
    </location>
</feature>
<protein>
    <recommendedName>
        <fullName evidence="7">Palmitoyltransferase</fullName>
        <ecNumber evidence="7">2.3.1.225</ecNumber>
    </recommendedName>
</protein>
<evidence type="ECO:0000313" key="10">
    <source>
        <dbReference type="RefSeq" id="XP_015523455.1"/>
    </source>
</evidence>
<keyword evidence="4 7" id="KW-1133">Transmembrane helix</keyword>
<gene>
    <name evidence="10" type="primary">LOC107226976</name>
</gene>
<dbReference type="AlphaFoldDB" id="A0A6J0CAL7"/>
<feature type="transmembrane region" description="Helical" evidence="7">
    <location>
        <begin position="20"/>
        <end position="44"/>
    </location>
</feature>
<keyword evidence="9" id="KW-1185">Reference proteome</keyword>
<dbReference type="OrthoDB" id="302728at2759"/>
<keyword evidence="2 7" id="KW-0808">Transferase</keyword>
<evidence type="ECO:0000256" key="7">
    <source>
        <dbReference type="RuleBase" id="RU079119"/>
    </source>
</evidence>
<sequence>MRVSHNETLIIRKKIWPRSLSDFGSMTFILVIVPLIYWFELWIVLPDLYEFGTLTYFIHFFMGNYMMLNIVGNFTFTVLCDTSTRRKIVPVNAATARDGWRLCSSCEALSPPRSWHCPTCDTCILKRDHHCIFTGCCVGHYNHRYFLMFIFYLFAATAYAFIFNNFFIWSKIQFEFPLSIIKVVFPLAIFVFGFDGSIEQFYLLLYIVSVVGMLFTGVLCVYHFHLIFQGLVCNEKNKKDYSYNLGFKQNILEVFGHKWYFALFNPYVESILPHDGIIWDTASSWKQNSEKTR</sequence>
<dbReference type="KEGG" id="nlo:107226976"/>
<evidence type="ECO:0000256" key="5">
    <source>
        <dbReference type="ARBA" id="ARBA00023136"/>
    </source>
</evidence>
<feature type="transmembrane region" description="Helical" evidence="7">
    <location>
        <begin position="201"/>
        <end position="224"/>
    </location>
</feature>
<dbReference type="RefSeq" id="XP_015523455.1">
    <property type="nucleotide sequence ID" value="XM_015667969.2"/>
</dbReference>
<dbReference type="GO" id="GO:0016020">
    <property type="term" value="C:membrane"/>
    <property type="evidence" value="ECO:0007669"/>
    <property type="project" value="UniProtKB-SubCell"/>
</dbReference>
<dbReference type="PANTHER" id="PTHR12246">
    <property type="entry name" value="PALMITOYLTRANSFERASE ZDHHC16"/>
    <property type="match status" value="1"/>
</dbReference>
<name>A0A6J0CAL7_NEOLC</name>
<comment type="similarity">
    <text evidence="7">Belongs to the DHHC palmitoyltransferase family.</text>
</comment>
<comment type="subcellular location">
    <subcellularLocation>
        <location evidence="1">Membrane</location>
        <topology evidence="1">Multi-pass membrane protein</topology>
    </subcellularLocation>
</comment>
<keyword evidence="5 7" id="KW-0472">Membrane</keyword>
<dbReference type="InterPro" id="IPR001594">
    <property type="entry name" value="Palmitoyltrfase_DHHC"/>
</dbReference>